<evidence type="ECO:0000256" key="5">
    <source>
        <dbReference type="ARBA" id="ARBA00022490"/>
    </source>
</evidence>
<comment type="cofactor">
    <cofactor evidence="1">
        <name>Mg(2+)</name>
        <dbReference type="ChEBI" id="CHEBI:18420"/>
    </cofactor>
</comment>
<evidence type="ECO:0000256" key="14">
    <source>
        <dbReference type="ARBA" id="ARBA00022842"/>
    </source>
</evidence>
<keyword evidence="6" id="KW-0698">rRNA processing</keyword>
<reference evidence="18" key="2">
    <citation type="submission" date="2017-11" db="EMBL/GenBank/DDBJ databases">
        <title>PacBio sequencing of new strain of the secondary endosymbiont Candidatus Hamiltonella defensa.</title>
        <authorList>
            <person name="Strand M.R."/>
            <person name="Oliver K."/>
        </authorList>
    </citation>
    <scope>NUCLEOTIDE SEQUENCE [LARGE SCALE GENOMIC DNA]</scope>
    <source>
        <strain evidence="18">A2C</strain>
    </source>
</reference>
<dbReference type="SMART" id="SM00316">
    <property type="entry name" value="S1"/>
    <property type="match status" value="1"/>
</dbReference>
<keyword evidence="7" id="KW-0820">tRNA-binding</keyword>
<keyword evidence="11" id="KW-0699">rRNA-binding</keyword>
<evidence type="ECO:0000256" key="1">
    <source>
        <dbReference type="ARBA" id="ARBA00001946"/>
    </source>
</evidence>
<keyword evidence="8" id="KW-0819">tRNA processing</keyword>
<keyword evidence="15" id="KW-0694">RNA-binding</keyword>
<evidence type="ECO:0000256" key="10">
    <source>
        <dbReference type="ARBA" id="ARBA00022723"/>
    </source>
</evidence>
<dbReference type="Proteomes" id="UP000230008">
    <property type="component" value="Chromosome"/>
</dbReference>
<comment type="similarity">
    <text evidence="3">Belongs to the RNase E/G family. RNase G subfamily.</text>
</comment>
<keyword evidence="5" id="KW-0963">Cytoplasm</keyword>
<dbReference type="InterPro" id="IPR019307">
    <property type="entry name" value="RNA-bd_AU-1/RNase_E/G"/>
</dbReference>
<evidence type="ECO:0000256" key="9">
    <source>
        <dbReference type="ARBA" id="ARBA00022722"/>
    </source>
</evidence>
<evidence type="ECO:0000256" key="8">
    <source>
        <dbReference type="ARBA" id="ARBA00022694"/>
    </source>
</evidence>
<dbReference type="NCBIfam" id="NF008689">
    <property type="entry name" value="PRK11712.1"/>
    <property type="match status" value="1"/>
</dbReference>
<evidence type="ECO:0000256" key="7">
    <source>
        <dbReference type="ARBA" id="ARBA00022555"/>
    </source>
</evidence>
<dbReference type="RefSeq" id="WP_100103459.1">
    <property type="nucleotide sequence ID" value="NZ_CADIJJ010000016.1"/>
</dbReference>
<keyword evidence="14" id="KW-0460">Magnesium</keyword>
<evidence type="ECO:0000256" key="12">
    <source>
        <dbReference type="ARBA" id="ARBA00022759"/>
    </source>
</evidence>
<accession>A0A2D3T2Y8</accession>
<dbReference type="PROSITE" id="PS50126">
    <property type="entry name" value="S1"/>
    <property type="match status" value="1"/>
</dbReference>
<dbReference type="SUPFAM" id="SSF50249">
    <property type="entry name" value="Nucleic acid-binding proteins"/>
    <property type="match status" value="1"/>
</dbReference>
<evidence type="ECO:0000256" key="15">
    <source>
        <dbReference type="ARBA" id="ARBA00022884"/>
    </source>
</evidence>
<reference evidence="18" key="1">
    <citation type="submission" date="2016-10" db="EMBL/GenBank/DDBJ databases">
        <authorList>
            <person name="Chevignon G."/>
        </authorList>
    </citation>
    <scope>NUCLEOTIDE SEQUENCE [LARGE SCALE GENOMIC DNA]</scope>
    <source>
        <strain evidence="18">A2C</strain>
    </source>
</reference>
<sequence length="495" mass="56416">MTSELLINVTPFETRVAYIDDNILQEIYIERENENKTGLVGNIYQGRVTRILPGMQAAFIDIQLEKAAFLHASDILSLKPPENEDQRQDIAELIHLGQNVMVQVIKDPLGSKGARLTTHITLASRYLVLTMTPEVAISQRLENEQERERLKNIVSSYCDKKNGFIVRTAAEGMDEKALASDAAFLKSLWANIIAGKTQNGSKNVLYTELPLKKRILRDFTVVASLDRVRIDDQQTYNSLKAFSEEYIPEMLPKLEHYPVEKKNNQPLFSFYHVENEIQSLLNKKVPLKSGGCLIIEQTEAMTTIDINTAGFVGYKNLEETIFDTNIEATRVIARQLRLRNLGGIIIIDFIDMKNEEHKKNVLSSLKKALNQDRVKTTVGEFSPLGLIEITRKRTTENIEKILCDRCQTCEGRGWFKSPETVCHEIFRKMIQLHHSSDSQQMLVYVSNRVSDFLLHQKAETLAKIQCLLGKKIQIKIDPLYTQNQFHILTISPPSV</sequence>
<name>A0A2D3T2Y8_9ENTR</name>
<dbReference type="GO" id="GO:0000049">
    <property type="term" value="F:tRNA binding"/>
    <property type="evidence" value="ECO:0007669"/>
    <property type="project" value="UniProtKB-KW"/>
</dbReference>
<dbReference type="GO" id="GO:0004540">
    <property type="term" value="F:RNA nuclease activity"/>
    <property type="evidence" value="ECO:0007669"/>
    <property type="project" value="InterPro"/>
</dbReference>
<dbReference type="PANTHER" id="PTHR30001">
    <property type="entry name" value="RIBONUCLEASE"/>
    <property type="match status" value="1"/>
</dbReference>
<keyword evidence="13" id="KW-0378">Hydrolase</keyword>
<keyword evidence="12" id="KW-0255">Endonuclease</keyword>
<evidence type="ECO:0000256" key="11">
    <source>
        <dbReference type="ARBA" id="ARBA00022730"/>
    </source>
</evidence>
<evidence type="ECO:0000256" key="13">
    <source>
        <dbReference type="ARBA" id="ARBA00022801"/>
    </source>
</evidence>
<dbReference type="PANTHER" id="PTHR30001:SF0">
    <property type="entry name" value="RIBONUCLEASE G"/>
    <property type="match status" value="1"/>
</dbReference>
<dbReference type="GO" id="GO:0004519">
    <property type="term" value="F:endonuclease activity"/>
    <property type="evidence" value="ECO:0007669"/>
    <property type="project" value="UniProtKB-KW"/>
</dbReference>
<proteinExistence type="inferred from homology"/>
<dbReference type="GO" id="GO:0046872">
    <property type="term" value="F:metal ion binding"/>
    <property type="evidence" value="ECO:0007669"/>
    <property type="project" value="UniProtKB-KW"/>
</dbReference>
<evidence type="ECO:0000256" key="2">
    <source>
        <dbReference type="ARBA" id="ARBA00004496"/>
    </source>
</evidence>
<evidence type="ECO:0000256" key="3">
    <source>
        <dbReference type="ARBA" id="ARBA00005663"/>
    </source>
</evidence>
<dbReference type="AlphaFoldDB" id="A0A2D3T2Y8"/>
<evidence type="ECO:0000256" key="6">
    <source>
        <dbReference type="ARBA" id="ARBA00022552"/>
    </source>
</evidence>
<dbReference type="Pfam" id="PF20833">
    <property type="entry name" value="RNase_E_G_Thio"/>
    <property type="match status" value="1"/>
</dbReference>
<gene>
    <name evidence="17" type="ORF">BJP41_07315</name>
</gene>
<dbReference type="GO" id="GO:0008033">
    <property type="term" value="P:tRNA processing"/>
    <property type="evidence" value="ECO:0007669"/>
    <property type="project" value="UniProtKB-KW"/>
</dbReference>
<dbReference type="EMBL" id="CP017606">
    <property type="protein sequence ID" value="ATW30157.1"/>
    <property type="molecule type" value="Genomic_DNA"/>
</dbReference>
<keyword evidence="9" id="KW-0540">Nuclease</keyword>
<dbReference type="InterPro" id="IPR004659">
    <property type="entry name" value="RNase_E/G"/>
</dbReference>
<dbReference type="InterPro" id="IPR048583">
    <property type="entry name" value="RNase_E_G_thioredoxin-like"/>
</dbReference>
<dbReference type="Pfam" id="PF00575">
    <property type="entry name" value="S1"/>
    <property type="match status" value="1"/>
</dbReference>
<dbReference type="GO" id="GO:0005737">
    <property type="term" value="C:cytoplasm"/>
    <property type="evidence" value="ECO:0007669"/>
    <property type="project" value="UniProtKB-SubCell"/>
</dbReference>
<protein>
    <recommendedName>
        <fullName evidence="4">Ribonuclease G</fullName>
    </recommendedName>
</protein>
<dbReference type="GO" id="GO:0016787">
    <property type="term" value="F:hydrolase activity"/>
    <property type="evidence" value="ECO:0007669"/>
    <property type="project" value="UniProtKB-KW"/>
</dbReference>
<organism evidence="17 18">
    <name type="scientific">Candidatus Williamhamiltonella defendens</name>
    <dbReference type="NCBI Taxonomy" id="138072"/>
    <lineage>
        <taxon>Bacteria</taxon>
        <taxon>Pseudomonadati</taxon>
        <taxon>Pseudomonadota</taxon>
        <taxon>Gammaproteobacteria</taxon>
        <taxon>Enterobacterales</taxon>
        <taxon>Enterobacteriaceae</taxon>
        <taxon>aphid secondary symbionts</taxon>
        <taxon>Candidatus Williamhamiltonella</taxon>
    </lineage>
</organism>
<evidence type="ECO:0000313" key="18">
    <source>
        <dbReference type="Proteomes" id="UP000230008"/>
    </source>
</evidence>
<dbReference type="NCBIfam" id="TIGR00757">
    <property type="entry name" value="RNaseEG"/>
    <property type="match status" value="1"/>
</dbReference>
<comment type="subcellular location">
    <subcellularLocation>
        <location evidence="2">Cytoplasm</location>
    </subcellularLocation>
</comment>
<dbReference type="Pfam" id="PF10150">
    <property type="entry name" value="RNase_E_G"/>
    <property type="match status" value="1"/>
</dbReference>
<evidence type="ECO:0000256" key="4">
    <source>
        <dbReference type="ARBA" id="ARBA00017719"/>
    </source>
</evidence>
<dbReference type="GO" id="GO:0019843">
    <property type="term" value="F:rRNA binding"/>
    <property type="evidence" value="ECO:0007669"/>
    <property type="project" value="UniProtKB-KW"/>
</dbReference>
<keyword evidence="10" id="KW-0479">Metal-binding</keyword>
<evidence type="ECO:0000313" key="17">
    <source>
        <dbReference type="EMBL" id="ATW30157.1"/>
    </source>
</evidence>
<dbReference type="CDD" id="cd04453">
    <property type="entry name" value="S1_RNase_E"/>
    <property type="match status" value="1"/>
</dbReference>
<dbReference type="Gene3D" id="2.40.50.140">
    <property type="entry name" value="Nucleic acid-binding proteins"/>
    <property type="match status" value="1"/>
</dbReference>
<dbReference type="InterPro" id="IPR003029">
    <property type="entry name" value="S1_domain"/>
</dbReference>
<dbReference type="Gene3D" id="3.40.1260.20">
    <property type="entry name" value="Ribonuclease E, catalytic domain"/>
    <property type="match status" value="1"/>
</dbReference>
<dbReference type="GO" id="GO:0006364">
    <property type="term" value="P:rRNA processing"/>
    <property type="evidence" value="ECO:0007669"/>
    <property type="project" value="UniProtKB-KW"/>
</dbReference>
<evidence type="ECO:0000259" key="16">
    <source>
        <dbReference type="PROSITE" id="PS50126"/>
    </source>
</evidence>
<dbReference type="InterPro" id="IPR012340">
    <property type="entry name" value="NA-bd_OB-fold"/>
</dbReference>
<feature type="domain" description="S1 motif" evidence="16">
    <location>
        <begin position="41"/>
        <end position="125"/>
    </location>
</feature>